<evidence type="ECO:0000313" key="2">
    <source>
        <dbReference type="EMBL" id="BCF88945.1"/>
    </source>
</evidence>
<reference evidence="2 3" key="1">
    <citation type="journal article" date="2020" name="Genes (Basel)">
        <title>Genomic Comparison of Insect Gut Symbionts from Divergent Burkholderia Subclades.</title>
        <authorList>
            <person name="Takeshita K."/>
            <person name="Kikuchi Y."/>
        </authorList>
    </citation>
    <scope>NUCLEOTIDE SEQUENCE [LARGE SCALE GENOMIC DNA]</scope>
    <source>
        <strain evidence="2 3">PGU16</strain>
    </source>
</reference>
<feature type="compositionally biased region" description="Basic and acidic residues" evidence="1">
    <location>
        <begin position="42"/>
        <end position="74"/>
    </location>
</feature>
<dbReference type="Proteomes" id="UP000510888">
    <property type="component" value="Chromosome 1"/>
</dbReference>
<evidence type="ECO:0000313" key="3">
    <source>
        <dbReference type="Proteomes" id="UP000510888"/>
    </source>
</evidence>
<dbReference type="AlphaFoldDB" id="A0A7I8BKC8"/>
<keyword evidence="3" id="KW-1185">Reference proteome</keyword>
<proteinExistence type="predicted"/>
<dbReference type="EMBL" id="AP023174">
    <property type="protein sequence ID" value="BCF88945.1"/>
    <property type="molecule type" value="Genomic_DNA"/>
</dbReference>
<gene>
    <name evidence="2" type="ORF">PPGU16_20120</name>
</gene>
<dbReference type="KEGG" id="plad:PPGU16_20120"/>
<sequence>MKPCNSGPYAGPSSAGAFDAGAAPALTASAANASRPSMATQADRETATRDERMVIRWAEKDKGKDRSKESTSPP</sequence>
<accession>A0A7I8BKC8</accession>
<protein>
    <submittedName>
        <fullName evidence="2">Uncharacterized protein</fullName>
    </submittedName>
</protein>
<name>A0A7I8BKC8_9BURK</name>
<organism evidence="2 3">
    <name type="scientific">Paraburkholderia largidicola</name>
    <dbReference type="NCBI Taxonomy" id="3014751"/>
    <lineage>
        <taxon>Bacteria</taxon>
        <taxon>Pseudomonadati</taxon>
        <taxon>Pseudomonadota</taxon>
        <taxon>Betaproteobacteria</taxon>
        <taxon>Burkholderiales</taxon>
        <taxon>Burkholderiaceae</taxon>
        <taxon>Paraburkholderia</taxon>
    </lineage>
</organism>
<feature type="region of interest" description="Disordered" evidence="1">
    <location>
        <begin position="27"/>
        <end position="74"/>
    </location>
</feature>
<evidence type="ECO:0000256" key="1">
    <source>
        <dbReference type="SAM" id="MobiDB-lite"/>
    </source>
</evidence>